<name>A0A2M4DE69_ANODA</name>
<dbReference type="EMBL" id="GGFL01011679">
    <property type="protein sequence ID" value="MBW75857.1"/>
    <property type="molecule type" value="Transcribed_RNA"/>
</dbReference>
<keyword evidence="1" id="KW-0472">Membrane</keyword>
<evidence type="ECO:0000313" key="2">
    <source>
        <dbReference type="EMBL" id="MBW75857.1"/>
    </source>
</evidence>
<dbReference type="AlphaFoldDB" id="A0A2M4DE69"/>
<keyword evidence="1" id="KW-0812">Transmembrane</keyword>
<feature type="transmembrane region" description="Helical" evidence="1">
    <location>
        <begin position="12"/>
        <end position="33"/>
    </location>
</feature>
<sequence length="82" mass="9241">MNFNRSTHTHSLCYALSLSLLFGVNFGPVLTWIRGDDVEGAEDLLVVPTQHLRRLCADDVLQYPRIAISFVRKSCENTCSVE</sequence>
<reference evidence="2" key="1">
    <citation type="submission" date="2018-01" db="EMBL/GenBank/DDBJ databases">
        <title>An insight into the sialome of Amazonian anophelines.</title>
        <authorList>
            <person name="Ribeiro J.M."/>
            <person name="Scarpassa V."/>
            <person name="Calvo E."/>
        </authorList>
    </citation>
    <scope>NUCLEOTIDE SEQUENCE</scope>
</reference>
<accession>A0A2M4DE69</accession>
<organism evidence="2">
    <name type="scientific">Anopheles darlingi</name>
    <name type="common">Mosquito</name>
    <dbReference type="NCBI Taxonomy" id="43151"/>
    <lineage>
        <taxon>Eukaryota</taxon>
        <taxon>Metazoa</taxon>
        <taxon>Ecdysozoa</taxon>
        <taxon>Arthropoda</taxon>
        <taxon>Hexapoda</taxon>
        <taxon>Insecta</taxon>
        <taxon>Pterygota</taxon>
        <taxon>Neoptera</taxon>
        <taxon>Endopterygota</taxon>
        <taxon>Diptera</taxon>
        <taxon>Nematocera</taxon>
        <taxon>Culicoidea</taxon>
        <taxon>Culicidae</taxon>
        <taxon>Anophelinae</taxon>
        <taxon>Anopheles</taxon>
    </lineage>
</organism>
<proteinExistence type="predicted"/>
<keyword evidence="1" id="KW-1133">Transmembrane helix</keyword>
<protein>
    <submittedName>
        <fullName evidence="2">Putative secreted protein</fullName>
    </submittedName>
</protein>
<evidence type="ECO:0000256" key="1">
    <source>
        <dbReference type="SAM" id="Phobius"/>
    </source>
</evidence>